<dbReference type="RefSeq" id="WP_307485550.1">
    <property type="nucleotide sequence ID" value="NZ_JAUTBF010000001.1"/>
</dbReference>
<gene>
    <name evidence="1" type="ORF">QE412_002995</name>
</gene>
<dbReference type="EMBL" id="JAUTBF010000001">
    <property type="protein sequence ID" value="MDQ1124422.1"/>
    <property type="molecule type" value="Genomic_DNA"/>
</dbReference>
<name>A0ABU0TXN4_MICTR</name>
<proteinExistence type="predicted"/>
<reference evidence="1 2" key="1">
    <citation type="submission" date="2023-07" db="EMBL/GenBank/DDBJ databases">
        <title>Functional and genomic diversity of the sorghum phyllosphere microbiome.</title>
        <authorList>
            <person name="Shade A."/>
        </authorList>
    </citation>
    <scope>NUCLEOTIDE SEQUENCE [LARGE SCALE GENOMIC DNA]</scope>
    <source>
        <strain evidence="1 2">SORGH_AS_1207</strain>
    </source>
</reference>
<dbReference type="Pfam" id="PF14907">
    <property type="entry name" value="NTP_transf_5"/>
    <property type="match status" value="1"/>
</dbReference>
<dbReference type="InterPro" id="IPR039498">
    <property type="entry name" value="NTP_transf_5"/>
</dbReference>
<accession>A0ABU0TXN4</accession>
<evidence type="ECO:0000313" key="2">
    <source>
        <dbReference type="Proteomes" id="UP001226691"/>
    </source>
</evidence>
<keyword evidence="2" id="KW-1185">Reference proteome</keyword>
<comment type="caution">
    <text evidence="1">The sequence shown here is derived from an EMBL/GenBank/DDBJ whole genome shotgun (WGS) entry which is preliminary data.</text>
</comment>
<evidence type="ECO:0000313" key="1">
    <source>
        <dbReference type="EMBL" id="MDQ1124422.1"/>
    </source>
</evidence>
<protein>
    <recommendedName>
        <fullName evidence="3">Nucleotidyltransferase-like protein</fullName>
    </recommendedName>
</protein>
<dbReference type="Proteomes" id="UP001226691">
    <property type="component" value="Unassembled WGS sequence"/>
</dbReference>
<evidence type="ECO:0008006" key="3">
    <source>
        <dbReference type="Google" id="ProtNLM"/>
    </source>
</evidence>
<organism evidence="1 2">
    <name type="scientific">Microbacterium trichothecenolyticum</name>
    <name type="common">Aureobacterium trichothecenolyticum</name>
    <dbReference type="NCBI Taxonomy" id="69370"/>
    <lineage>
        <taxon>Bacteria</taxon>
        <taxon>Bacillati</taxon>
        <taxon>Actinomycetota</taxon>
        <taxon>Actinomycetes</taxon>
        <taxon>Micrococcales</taxon>
        <taxon>Microbacteriaceae</taxon>
        <taxon>Microbacterium</taxon>
    </lineage>
</organism>
<sequence>MTSFPPVDGWFAIAYGSLDVSGSTLFEPGAEVLLVPTVPGDALCLVGEGAALWRRLVDGAPVREHDISPVERTILAEMTHAGIVTRDAAHPARVTKLAPPVLSSPLHELVYALTARVSAGHGIRCVFAKGPALRLQGLREREHSGDVDVWCDPARWDDLAAALEPWGWSREPDPWRGTAVHHTATMRPERWGCEIDIHRRFPGFTIDDAAAFEIVLRDAEPLRFGAVDVLVPSISTHAVLAAVHAVRPVIGAGPRSRDASDTAARLLARAPDALTRARELGAVPALRDELAPLAAPGELDAERGTPRDWTWRTESSRARAYGAAMRELPWSTRARLVIRFIWPPDDIALASAQRAGQPTDDPTRARWRRLRRGVRDWLRARS</sequence>